<accession>A0AAW2HCA0</accession>
<organism evidence="2">
    <name type="scientific">Menopon gallinae</name>
    <name type="common">poultry shaft louse</name>
    <dbReference type="NCBI Taxonomy" id="328185"/>
    <lineage>
        <taxon>Eukaryota</taxon>
        <taxon>Metazoa</taxon>
        <taxon>Ecdysozoa</taxon>
        <taxon>Arthropoda</taxon>
        <taxon>Hexapoda</taxon>
        <taxon>Insecta</taxon>
        <taxon>Pterygota</taxon>
        <taxon>Neoptera</taxon>
        <taxon>Paraneoptera</taxon>
        <taxon>Psocodea</taxon>
        <taxon>Troctomorpha</taxon>
        <taxon>Phthiraptera</taxon>
        <taxon>Amblycera</taxon>
        <taxon>Menoponidae</taxon>
        <taxon>Menopon</taxon>
    </lineage>
</organism>
<dbReference type="SUPFAM" id="SSF57501">
    <property type="entry name" value="Cystine-knot cytokines"/>
    <property type="match status" value="1"/>
</dbReference>
<dbReference type="PROSITE" id="PS50278">
    <property type="entry name" value="PDGF_2"/>
    <property type="match status" value="1"/>
</dbReference>
<comment type="caution">
    <text evidence="2">The sequence shown here is derived from an EMBL/GenBank/DDBJ whole genome shotgun (WGS) entry which is preliminary data.</text>
</comment>
<dbReference type="InterPro" id="IPR000072">
    <property type="entry name" value="PDGF/VEGF_dom"/>
</dbReference>
<dbReference type="Pfam" id="PF00341">
    <property type="entry name" value="PDGF"/>
    <property type="match status" value="1"/>
</dbReference>
<dbReference type="PANTHER" id="PTHR21719:SF1">
    <property type="entry name" value="FI06402P-RELATED"/>
    <property type="match status" value="1"/>
</dbReference>
<dbReference type="Gene3D" id="2.10.90.10">
    <property type="entry name" value="Cystine-knot cytokines"/>
    <property type="match status" value="1"/>
</dbReference>
<dbReference type="PANTHER" id="PTHR21719">
    <property type="entry name" value="FI06402P-RELATED"/>
    <property type="match status" value="1"/>
</dbReference>
<proteinExistence type="predicted"/>
<sequence length="169" mass="19293">MDREGKCKTPKAKVIRVQEVYPDPSITYMPSCTILHQCGADTGCCKNLKDVCKPKNKTKVELYFLTAYMGNIHKSKVEKLKFENHTECECRSRTEDLIPGDSPFAGDYIDGDFTDRTGRNVRSDSCTCPSQYSPRHFRNGTCICDCFDKQTDCLTLKKGKTNFSFEDRR</sequence>
<dbReference type="GO" id="GO:0035099">
    <property type="term" value="P:hemocyte migration"/>
    <property type="evidence" value="ECO:0007669"/>
    <property type="project" value="TreeGrafter"/>
</dbReference>
<dbReference type="InterPro" id="IPR029034">
    <property type="entry name" value="Cystine-knot_cytokine"/>
</dbReference>
<dbReference type="GO" id="GO:0008083">
    <property type="term" value="F:growth factor activity"/>
    <property type="evidence" value="ECO:0007669"/>
    <property type="project" value="InterPro"/>
</dbReference>
<dbReference type="EMBL" id="JARGDH010000005">
    <property type="protein sequence ID" value="KAL0267342.1"/>
    <property type="molecule type" value="Genomic_DNA"/>
</dbReference>
<feature type="domain" description="Platelet-derived growth factor (PDGF) family profile" evidence="1">
    <location>
        <begin position="1"/>
        <end position="95"/>
    </location>
</feature>
<evidence type="ECO:0000313" key="2">
    <source>
        <dbReference type="EMBL" id="KAL0267342.1"/>
    </source>
</evidence>
<dbReference type="AlphaFoldDB" id="A0AAW2HCA0"/>
<name>A0AAW2HCA0_9NEOP</name>
<protein>
    <recommendedName>
        <fullName evidence="1">Platelet-derived growth factor (PDGF) family profile domain-containing protein</fullName>
    </recommendedName>
</protein>
<evidence type="ECO:0000259" key="1">
    <source>
        <dbReference type="PROSITE" id="PS50278"/>
    </source>
</evidence>
<dbReference type="GO" id="GO:0016020">
    <property type="term" value="C:membrane"/>
    <property type="evidence" value="ECO:0007669"/>
    <property type="project" value="InterPro"/>
</dbReference>
<gene>
    <name evidence="2" type="ORF">PYX00_009635</name>
</gene>
<reference evidence="2" key="1">
    <citation type="journal article" date="2024" name="Gigascience">
        <title>Chromosome-level genome of the poultry shaft louse Menopon gallinae provides insight into the host-switching and adaptive evolution of parasitic lice.</title>
        <authorList>
            <person name="Xu Y."/>
            <person name="Ma L."/>
            <person name="Liu S."/>
            <person name="Liang Y."/>
            <person name="Liu Q."/>
            <person name="He Z."/>
            <person name="Tian L."/>
            <person name="Duan Y."/>
            <person name="Cai W."/>
            <person name="Li H."/>
            <person name="Song F."/>
        </authorList>
    </citation>
    <scope>NUCLEOTIDE SEQUENCE</scope>
    <source>
        <strain evidence="2">Cailab_2023a</strain>
    </source>
</reference>